<protein>
    <submittedName>
        <fullName evidence="1">Uncharacterized protein</fullName>
    </submittedName>
</protein>
<reference evidence="1 2" key="1">
    <citation type="submission" date="2015-08" db="EMBL/GenBank/DDBJ databases">
        <title>Draft Genome Sequences of 11 Lactococcus lactis subspecies cremoris strains.</title>
        <authorList>
            <person name="Wels M."/>
            <person name="Backus L."/>
            <person name="Boekhorst J."/>
            <person name="Dijkstra A."/>
            <person name="Beerthuizen M."/>
            <person name="Siezen R."/>
            <person name="Bachmann H."/>
            <person name="Van Hijum S."/>
        </authorList>
    </citation>
    <scope>NUCLEOTIDE SEQUENCE [LARGE SCALE GENOMIC DNA]</scope>
    <source>
        <strain evidence="1 2">KW10</strain>
    </source>
</reference>
<evidence type="ECO:0000313" key="2">
    <source>
        <dbReference type="Proteomes" id="UP000076519"/>
    </source>
</evidence>
<organism evidence="1 2">
    <name type="scientific">Lactococcus lactis subsp. cremoris</name>
    <name type="common">Streptococcus cremoris</name>
    <dbReference type="NCBI Taxonomy" id="1359"/>
    <lineage>
        <taxon>Bacteria</taxon>
        <taxon>Bacillati</taxon>
        <taxon>Bacillota</taxon>
        <taxon>Bacilli</taxon>
        <taxon>Lactobacillales</taxon>
        <taxon>Streptococcaceae</taxon>
        <taxon>Lactococcus</taxon>
    </lineage>
</organism>
<sequence length="45" mass="5500">MGKIPKNQYKLQIYNFENTIKRFFINKKRFFVAIKSFGKIIRSDK</sequence>
<dbReference type="AlphaFoldDB" id="A0A166J7K2"/>
<proteinExistence type="predicted"/>
<gene>
    <name evidence="1" type="ORF">AB996_1893</name>
</gene>
<dbReference type="PATRIC" id="fig|1359.32.peg.1790"/>
<name>A0A166J7K2_LACLC</name>
<evidence type="ECO:0000313" key="1">
    <source>
        <dbReference type="EMBL" id="KZK05605.1"/>
    </source>
</evidence>
<dbReference type="Proteomes" id="UP000076519">
    <property type="component" value="Unassembled WGS sequence"/>
</dbReference>
<accession>A0A166J7K2</accession>
<comment type="caution">
    <text evidence="1">The sequence shown here is derived from an EMBL/GenBank/DDBJ whole genome shotgun (WGS) entry which is preliminary data.</text>
</comment>
<dbReference type="EMBL" id="LIYF01000028">
    <property type="protein sequence ID" value="KZK05605.1"/>
    <property type="molecule type" value="Genomic_DNA"/>
</dbReference>